<dbReference type="InterPro" id="IPR008983">
    <property type="entry name" value="Tumour_necrosis_fac-like_dom"/>
</dbReference>
<sequence length="300" mass="33307">MKGLVCLLLLLETFVCVVQHQVDGGLDENEISQQLRSEDGGQNPPQTDTLRDEASTDSQQNYHLCFTDIHAALRELTATVTEQKANIRELTATVTEQKANNRELTANIRELTATVTEQKANIRALETQLSEQQTFVLEELNKKNDEISNLTLGQVELRKENRDREIAFSAGLMQSGSGYIGPFTTEITLTYRNVFTNIGNAYNPITGVFTAPLKGAYMFRVSVFGHGGTPATVTIDKNGERTVAAHDVQAQDRLHSSNGVVLILEVGDVVYVRLWSGRRIADDSYSNHNTFSGFLLFPLR</sequence>
<accession>A0AAN9CD94</accession>
<keyword evidence="3 6" id="KW-0732">Signal</keyword>
<protein>
    <recommendedName>
        <fullName evidence="7">C1q domain-containing protein</fullName>
    </recommendedName>
</protein>
<dbReference type="PROSITE" id="PS50871">
    <property type="entry name" value="C1Q"/>
    <property type="match status" value="1"/>
</dbReference>
<dbReference type="Proteomes" id="UP001364617">
    <property type="component" value="Unassembled WGS sequence"/>
</dbReference>
<dbReference type="InterPro" id="IPR050822">
    <property type="entry name" value="Cerebellin_Synaptic_Org"/>
</dbReference>
<dbReference type="PANTHER" id="PTHR22923">
    <property type="entry name" value="CEREBELLIN-RELATED"/>
    <property type="match status" value="1"/>
</dbReference>
<dbReference type="GO" id="GO:0005576">
    <property type="term" value="C:extracellular region"/>
    <property type="evidence" value="ECO:0007669"/>
    <property type="project" value="UniProtKB-SubCell"/>
</dbReference>
<feature type="coiled-coil region" evidence="4">
    <location>
        <begin position="73"/>
        <end position="128"/>
    </location>
</feature>
<keyword evidence="2" id="KW-0964">Secreted</keyword>
<keyword evidence="9" id="KW-1185">Reference proteome</keyword>
<dbReference type="SMART" id="SM00110">
    <property type="entry name" value="C1Q"/>
    <property type="match status" value="1"/>
</dbReference>
<keyword evidence="4" id="KW-0175">Coiled coil</keyword>
<dbReference type="PRINTS" id="PR00007">
    <property type="entry name" value="COMPLEMNTC1Q"/>
</dbReference>
<dbReference type="PANTHER" id="PTHR22923:SF102">
    <property type="entry name" value="CEREBELLIN 13-RELATED"/>
    <property type="match status" value="1"/>
</dbReference>
<evidence type="ECO:0000256" key="1">
    <source>
        <dbReference type="ARBA" id="ARBA00004613"/>
    </source>
</evidence>
<dbReference type="InterPro" id="IPR001073">
    <property type="entry name" value="C1q_dom"/>
</dbReference>
<evidence type="ECO:0000256" key="4">
    <source>
        <dbReference type="SAM" id="Coils"/>
    </source>
</evidence>
<gene>
    <name evidence="8" type="ORF">R3I93_019935</name>
</gene>
<feature type="chain" id="PRO_5042933206" description="C1q domain-containing protein" evidence="6">
    <location>
        <begin position="21"/>
        <end position="300"/>
    </location>
</feature>
<comment type="caution">
    <text evidence="8">The sequence shown here is derived from an EMBL/GenBank/DDBJ whole genome shotgun (WGS) entry which is preliminary data.</text>
</comment>
<feature type="domain" description="C1q" evidence="7">
    <location>
        <begin position="161"/>
        <end position="300"/>
    </location>
</feature>
<feature type="signal peptide" evidence="6">
    <location>
        <begin position="1"/>
        <end position="20"/>
    </location>
</feature>
<dbReference type="SUPFAM" id="SSF49842">
    <property type="entry name" value="TNF-like"/>
    <property type="match status" value="1"/>
</dbReference>
<reference evidence="8 9" key="1">
    <citation type="submission" date="2024-02" db="EMBL/GenBank/DDBJ databases">
        <title>Chromosome-level genome assembly of the Eurasian Minnow (Phoxinus phoxinus).</title>
        <authorList>
            <person name="Oriowo T.O."/>
            <person name="Martin S."/>
            <person name="Stange M."/>
            <person name="Chrysostomakis Y."/>
            <person name="Brown T."/>
            <person name="Winkler S."/>
            <person name="Kukowka S."/>
            <person name="Myers E.W."/>
            <person name="Bohne A."/>
        </authorList>
    </citation>
    <scope>NUCLEOTIDE SEQUENCE [LARGE SCALE GENOMIC DNA]</scope>
    <source>
        <strain evidence="8">ZFMK-TIS-60720</strain>
        <tissue evidence="8">Whole Organism</tissue>
    </source>
</reference>
<evidence type="ECO:0000256" key="2">
    <source>
        <dbReference type="ARBA" id="ARBA00022525"/>
    </source>
</evidence>
<dbReference type="EMBL" id="JAYKXH010000021">
    <property type="protein sequence ID" value="KAK7130444.1"/>
    <property type="molecule type" value="Genomic_DNA"/>
</dbReference>
<feature type="region of interest" description="Disordered" evidence="5">
    <location>
        <begin position="34"/>
        <end position="55"/>
    </location>
</feature>
<dbReference type="AlphaFoldDB" id="A0AAN9CD94"/>
<organism evidence="8 9">
    <name type="scientific">Phoxinus phoxinus</name>
    <name type="common">Eurasian minnow</name>
    <dbReference type="NCBI Taxonomy" id="58324"/>
    <lineage>
        <taxon>Eukaryota</taxon>
        <taxon>Metazoa</taxon>
        <taxon>Chordata</taxon>
        <taxon>Craniata</taxon>
        <taxon>Vertebrata</taxon>
        <taxon>Euteleostomi</taxon>
        <taxon>Actinopterygii</taxon>
        <taxon>Neopterygii</taxon>
        <taxon>Teleostei</taxon>
        <taxon>Ostariophysi</taxon>
        <taxon>Cypriniformes</taxon>
        <taxon>Leuciscidae</taxon>
        <taxon>Phoxininae</taxon>
        <taxon>Phoxinus</taxon>
    </lineage>
</organism>
<evidence type="ECO:0000256" key="6">
    <source>
        <dbReference type="SAM" id="SignalP"/>
    </source>
</evidence>
<evidence type="ECO:0000313" key="9">
    <source>
        <dbReference type="Proteomes" id="UP001364617"/>
    </source>
</evidence>
<evidence type="ECO:0000256" key="3">
    <source>
        <dbReference type="ARBA" id="ARBA00022729"/>
    </source>
</evidence>
<proteinExistence type="predicted"/>
<evidence type="ECO:0000256" key="5">
    <source>
        <dbReference type="SAM" id="MobiDB-lite"/>
    </source>
</evidence>
<evidence type="ECO:0000259" key="7">
    <source>
        <dbReference type="PROSITE" id="PS50871"/>
    </source>
</evidence>
<comment type="subcellular location">
    <subcellularLocation>
        <location evidence="1">Secreted</location>
    </subcellularLocation>
</comment>
<evidence type="ECO:0000313" key="8">
    <source>
        <dbReference type="EMBL" id="KAK7130444.1"/>
    </source>
</evidence>
<name>A0AAN9CD94_9TELE</name>
<dbReference type="Pfam" id="PF00386">
    <property type="entry name" value="C1q"/>
    <property type="match status" value="1"/>
</dbReference>
<dbReference type="Gene3D" id="2.60.120.40">
    <property type="match status" value="1"/>
</dbReference>